<feature type="region of interest" description="Disordered" evidence="1">
    <location>
        <begin position="68"/>
        <end position="107"/>
    </location>
</feature>
<feature type="region of interest" description="Disordered" evidence="1">
    <location>
        <begin position="31"/>
        <end position="54"/>
    </location>
</feature>
<gene>
    <name evidence="2" type="ORF">PGTUg99_011952</name>
</gene>
<feature type="compositionally biased region" description="Basic and acidic residues" evidence="1">
    <location>
        <begin position="70"/>
        <end position="85"/>
    </location>
</feature>
<dbReference type="AlphaFoldDB" id="A0A5B0SJ55"/>
<comment type="caution">
    <text evidence="2">The sequence shown here is derived from an EMBL/GenBank/DDBJ whole genome shotgun (WGS) entry which is preliminary data.</text>
</comment>
<organism evidence="2 3">
    <name type="scientific">Puccinia graminis f. sp. tritici</name>
    <dbReference type="NCBI Taxonomy" id="56615"/>
    <lineage>
        <taxon>Eukaryota</taxon>
        <taxon>Fungi</taxon>
        <taxon>Dikarya</taxon>
        <taxon>Basidiomycota</taxon>
        <taxon>Pucciniomycotina</taxon>
        <taxon>Pucciniomycetes</taxon>
        <taxon>Pucciniales</taxon>
        <taxon>Pucciniaceae</taxon>
        <taxon>Puccinia</taxon>
    </lineage>
</organism>
<proteinExistence type="predicted"/>
<protein>
    <submittedName>
        <fullName evidence="2">Uncharacterized protein</fullName>
    </submittedName>
</protein>
<dbReference type="Proteomes" id="UP000325313">
    <property type="component" value="Unassembled WGS sequence"/>
</dbReference>
<evidence type="ECO:0000256" key="1">
    <source>
        <dbReference type="SAM" id="MobiDB-lite"/>
    </source>
</evidence>
<accession>A0A5B0SJ55</accession>
<dbReference type="EMBL" id="VDEP01000006">
    <property type="protein sequence ID" value="KAA1137615.1"/>
    <property type="molecule type" value="Genomic_DNA"/>
</dbReference>
<evidence type="ECO:0000313" key="3">
    <source>
        <dbReference type="Proteomes" id="UP000325313"/>
    </source>
</evidence>
<name>A0A5B0SJ55_PUCGR</name>
<feature type="compositionally biased region" description="Basic and acidic residues" evidence="1">
    <location>
        <begin position="94"/>
        <end position="107"/>
    </location>
</feature>
<evidence type="ECO:0000313" key="2">
    <source>
        <dbReference type="EMBL" id="KAA1137615.1"/>
    </source>
</evidence>
<reference evidence="2 3" key="1">
    <citation type="submission" date="2019-05" db="EMBL/GenBank/DDBJ databases">
        <title>Emergence of the Ug99 lineage of the wheat stem rust pathogen through somatic hybridization.</title>
        <authorList>
            <person name="Li F."/>
            <person name="Upadhyaya N.M."/>
            <person name="Sperschneider J."/>
            <person name="Matny O."/>
            <person name="Nguyen-Phuc H."/>
            <person name="Mago R."/>
            <person name="Raley C."/>
            <person name="Miller M.E."/>
            <person name="Silverstein K.A.T."/>
            <person name="Henningsen E."/>
            <person name="Hirsch C.D."/>
            <person name="Visser B."/>
            <person name="Pretorius Z.A."/>
            <person name="Steffenson B.J."/>
            <person name="Schwessinger B."/>
            <person name="Dodds P.N."/>
            <person name="Figueroa M."/>
        </authorList>
    </citation>
    <scope>NUCLEOTIDE SEQUENCE [LARGE SCALE GENOMIC DNA]</scope>
    <source>
        <strain evidence="2 3">Ug99</strain>
    </source>
</reference>
<sequence length="107" mass="11891">MNSSSWGDWGLSAARSALTPQPGTKLQALVASSGTSKTEPAAQGRAGSNPGRRTTYRNFLNLRLQAMAEEPSHPSKTTEHQEYKQSNHPTRPFEAWKIKEKRTVIRK</sequence>